<feature type="transmembrane region" description="Helical" evidence="6">
    <location>
        <begin position="36"/>
        <end position="57"/>
    </location>
</feature>
<protein>
    <recommendedName>
        <fullName evidence="7">Rhodopsin domain-containing protein</fullName>
    </recommendedName>
</protein>
<evidence type="ECO:0000256" key="1">
    <source>
        <dbReference type="ARBA" id="ARBA00004141"/>
    </source>
</evidence>
<dbReference type="RefSeq" id="XP_007785729.1">
    <property type="nucleotide sequence ID" value="XM_007787539.1"/>
</dbReference>
<name>U1I478_ENDPU</name>
<dbReference type="InterPro" id="IPR052337">
    <property type="entry name" value="SAT4-like"/>
</dbReference>
<keyword evidence="3 6" id="KW-1133">Transmembrane helix</keyword>
<comment type="similarity">
    <text evidence="5">Belongs to the SAT4 family.</text>
</comment>
<dbReference type="PANTHER" id="PTHR33048">
    <property type="entry name" value="PTH11-LIKE INTEGRAL MEMBRANE PROTEIN (AFU_ORTHOLOGUE AFUA_5G11245)"/>
    <property type="match status" value="1"/>
</dbReference>
<evidence type="ECO:0000256" key="6">
    <source>
        <dbReference type="SAM" id="Phobius"/>
    </source>
</evidence>
<dbReference type="Pfam" id="PF20684">
    <property type="entry name" value="Fung_rhodopsin"/>
    <property type="match status" value="1"/>
</dbReference>
<dbReference type="EMBL" id="KE720681">
    <property type="protein sequence ID" value="ERF76904.1"/>
    <property type="molecule type" value="Genomic_DNA"/>
</dbReference>
<dbReference type="Proteomes" id="UP000019373">
    <property type="component" value="Unassembled WGS sequence"/>
</dbReference>
<proteinExistence type="inferred from homology"/>
<organism evidence="8 9">
    <name type="scientific">Endocarpon pusillum (strain Z07020 / HMAS-L-300199)</name>
    <name type="common">Lichen-forming fungus</name>
    <dbReference type="NCBI Taxonomy" id="1263415"/>
    <lineage>
        <taxon>Eukaryota</taxon>
        <taxon>Fungi</taxon>
        <taxon>Dikarya</taxon>
        <taxon>Ascomycota</taxon>
        <taxon>Pezizomycotina</taxon>
        <taxon>Eurotiomycetes</taxon>
        <taxon>Chaetothyriomycetidae</taxon>
        <taxon>Verrucariales</taxon>
        <taxon>Verrucariaceae</taxon>
        <taxon>Endocarpon</taxon>
    </lineage>
</organism>
<dbReference type="GO" id="GO:0016020">
    <property type="term" value="C:membrane"/>
    <property type="evidence" value="ECO:0007669"/>
    <property type="project" value="UniProtKB-SubCell"/>
</dbReference>
<gene>
    <name evidence="8" type="ORF">EPUS_02615</name>
</gene>
<dbReference type="eggNOG" id="ENOG502SK9Y">
    <property type="taxonomic scope" value="Eukaryota"/>
</dbReference>
<reference evidence="9" key="1">
    <citation type="journal article" date="2014" name="BMC Genomics">
        <title>Genome characteristics reveal the impact of lichenization on lichen-forming fungus Endocarpon pusillum Hedwig (Verrucariales, Ascomycota).</title>
        <authorList>
            <person name="Wang Y.-Y."/>
            <person name="Liu B."/>
            <person name="Zhang X.-Y."/>
            <person name="Zhou Q.-M."/>
            <person name="Zhang T."/>
            <person name="Li H."/>
            <person name="Yu Y.-F."/>
            <person name="Zhang X.-L."/>
            <person name="Hao X.-Y."/>
            <person name="Wang M."/>
            <person name="Wang L."/>
            <person name="Wei J.-C."/>
        </authorList>
    </citation>
    <scope>NUCLEOTIDE SEQUENCE [LARGE SCALE GENOMIC DNA]</scope>
    <source>
        <strain evidence="9">Z07020 / HMAS-L-300199</strain>
    </source>
</reference>
<accession>U1I478</accession>
<feature type="transmembrane region" description="Helical" evidence="6">
    <location>
        <begin position="148"/>
        <end position="172"/>
    </location>
</feature>
<dbReference type="InterPro" id="IPR049326">
    <property type="entry name" value="Rhodopsin_dom_fungi"/>
</dbReference>
<feature type="domain" description="Rhodopsin" evidence="7">
    <location>
        <begin position="1"/>
        <end position="173"/>
    </location>
</feature>
<dbReference type="OMA" id="ECANKDS"/>
<evidence type="ECO:0000313" key="8">
    <source>
        <dbReference type="EMBL" id="ERF76904.1"/>
    </source>
</evidence>
<evidence type="ECO:0000256" key="3">
    <source>
        <dbReference type="ARBA" id="ARBA00022989"/>
    </source>
</evidence>
<sequence length="269" mass="29621">MAIALGKASVAFLVLRLIGAITVWRKRFLYGNAMLFVLVSISSCVVMFVGCTPPRALWEPVPGARCWNPKIGVTYGVFQSAYGTLLDFLLAFIPITIIWRVKLSRKKKLGLCILLGLGVIAGVCAACRTKQAAKIPDHVDYIWETFELFVWGTAEASLVIICGCIPTAKPLYDRLVTGKRIGPVKFHYPNSRSYELQTEYSQPGRTALLDQSGNSTNVFSTTDNAECANKDSQPHVGSEGINVEQSFVVDLHDHVPESMPRSTKGHRMV</sequence>
<dbReference type="PANTHER" id="PTHR33048:SF47">
    <property type="entry name" value="INTEGRAL MEMBRANE PROTEIN-RELATED"/>
    <property type="match status" value="1"/>
</dbReference>
<evidence type="ECO:0000259" key="7">
    <source>
        <dbReference type="Pfam" id="PF20684"/>
    </source>
</evidence>
<feature type="transmembrane region" description="Helical" evidence="6">
    <location>
        <begin position="77"/>
        <end position="97"/>
    </location>
</feature>
<dbReference type="OrthoDB" id="5417887at2759"/>
<dbReference type="HOGENOM" id="CLU_028200_3_7_1"/>
<keyword evidence="4 6" id="KW-0472">Membrane</keyword>
<evidence type="ECO:0000256" key="5">
    <source>
        <dbReference type="ARBA" id="ARBA00038359"/>
    </source>
</evidence>
<feature type="transmembrane region" description="Helical" evidence="6">
    <location>
        <begin position="109"/>
        <end position="128"/>
    </location>
</feature>
<keyword evidence="2 6" id="KW-0812">Transmembrane</keyword>
<evidence type="ECO:0000256" key="2">
    <source>
        <dbReference type="ARBA" id="ARBA00022692"/>
    </source>
</evidence>
<evidence type="ECO:0000256" key="4">
    <source>
        <dbReference type="ARBA" id="ARBA00023136"/>
    </source>
</evidence>
<evidence type="ECO:0000313" key="9">
    <source>
        <dbReference type="Proteomes" id="UP000019373"/>
    </source>
</evidence>
<keyword evidence="9" id="KW-1185">Reference proteome</keyword>
<dbReference type="AlphaFoldDB" id="U1I478"/>
<dbReference type="GeneID" id="19237668"/>
<comment type="subcellular location">
    <subcellularLocation>
        <location evidence="1">Membrane</location>
        <topology evidence="1">Multi-pass membrane protein</topology>
    </subcellularLocation>
</comment>